<evidence type="ECO:0000313" key="1">
    <source>
        <dbReference type="EMBL" id="KAF2833550.1"/>
    </source>
</evidence>
<dbReference type="EMBL" id="MU006216">
    <property type="protein sequence ID" value="KAF2833550.1"/>
    <property type="molecule type" value="Genomic_DNA"/>
</dbReference>
<gene>
    <name evidence="1" type="ORF">CC86DRAFT_11543</name>
</gene>
<dbReference type="AlphaFoldDB" id="A0A6A7AJY1"/>
<name>A0A6A7AJY1_9PLEO</name>
<sequence>MPSHITRRSGCQSLTYSVLFSFFCTPCMSSQRLSLMLGNHLTKTMCCKSTATCEAQSSSAERCWQRIRNSRQPQTFWARRGTNPTPWLFILLHRCSPAHG</sequence>
<protein>
    <submittedName>
        <fullName evidence="1">Uncharacterized protein</fullName>
    </submittedName>
</protein>
<evidence type="ECO:0000313" key="2">
    <source>
        <dbReference type="Proteomes" id="UP000799424"/>
    </source>
</evidence>
<accession>A0A6A7AJY1</accession>
<organism evidence="1 2">
    <name type="scientific">Ophiobolus disseminans</name>
    <dbReference type="NCBI Taxonomy" id="1469910"/>
    <lineage>
        <taxon>Eukaryota</taxon>
        <taxon>Fungi</taxon>
        <taxon>Dikarya</taxon>
        <taxon>Ascomycota</taxon>
        <taxon>Pezizomycotina</taxon>
        <taxon>Dothideomycetes</taxon>
        <taxon>Pleosporomycetidae</taxon>
        <taxon>Pleosporales</taxon>
        <taxon>Pleosporineae</taxon>
        <taxon>Phaeosphaeriaceae</taxon>
        <taxon>Ophiobolus</taxon>
    </lineage>
</organism>
<keyword evidence="2" id="KW-1185">Reference proteome</keyword>
<reference evidence="1" key="1">
    <citation type="journal article" date="2020" name="Stud. Mycol.">
        <title>101 Dothideomycetes genomes: a test case for predicting lifestyles and emergence of pathogens.</title>
        <authorList>
            <person name="Haridas S."/>
            <person name="Albert R."/>
            <person name="Binder M."/>
            <person name="Bloem J."/>
            <person name="Labutti K."/>
            <person name="Salamov A."/>
            <person name="Andreopoulos B."/>
            <person name="Baker S."/>
            <person name="Barry K."/>
            <person name="Bills G."/>
            <person name="Bluhm B."/>
            <person name="Cannon C."/>
            <person name="Castanera R."/>
            <person name="Culley D."/>
            <person name="Daum C."/>
            <person name="Ezra D."/>
            <person name="Gonzalez J."/>
            <person name="Henrissat B."/>
            <person name="Kuo A."/>
            <person name="Liang C."/>
            <person name="Lipzen A."/>
            <person name="Lutzoni F."/>
            <person name="Magnuson J."/>
            <person name="Mondo S."/>
            <person name="Nolan M."/>
            <person name="Ohm R."/>
            <person name="Pangilinan J."/>
            <person name="Park H.-J."/>
            <person name="Ramirez L."/>
            <person name="Alfaro M."/>
            <person name="Sun H."/>
            <person name="Tritt A."/>
            <person name="Yoshinaga Y."/>
            <person name="Zwiers L.-H."/>
            <person name="Turgeon B."/>
            <person name="Goodwin S."/>
            <person name="Spatafora J."/>
            <person name="Crous P."/>
            <person name="Grigoriev I."/>
        </authorList>
    </citation>
    <scope>NUCLEOTIDE SEQUENCE</scope>
    <source>
        <strain evidence="1">CBS 113818</strain>
    </source>
</reference>
<dbReference type="Proteomes" id="UP000799424">
    <property type="component" value="Unassembled WGS sequence"/>
</dbReference>
<proteinExistence type="predicted"/>